<dbReference type="AlphaFoldDB" id="A0A839R011"/>
<feature type="region of interest" description="Disordered" evidence="1">
    <location>
        <begin position="1"/>
        <end position="31"/>
    </location>
</feature>
<organism evidence="2 3">
    <name type="scientific">Paeniglutamicibacter cryotolerans</name>
    <dbReference type="NCBI Taxonomy" id="670079"/>
    <lineage>
        <taxon>Bacteria</taxon>
        <taxon>Bacillati</taxon>
        <taxon>Actinomycetota</taxon>
        <taxon>Actinomycetes</taxon>
        <taxon>Micrococcales</taxon>
        <taxon>Micrococcaceae</taxon>
        <taxon>Paeniglutamicibacter</taxon>
    </lineage>
</organism>
<dbReference type="Proteomes" id="UP000523000">
    <property type="component" value="Unassembled WGS sequence"/>
</dbReference>
<comment type="caution">
    <text evidence="2">The sequence shown here is derived from an EMBL/GenBank/DDBJ whole genome shotgun (WGS) entry which is preliminary data.</text>
</comment>
<evidence type="ECO:0000313" key="3">
    <source>
        <dbReference type="Proteomes" id="UP000523000"/>
    </source>
</evidence>
<accession>A0A839R011</accession>
<dbReference type="EMBL" id="JACHVS010000005">
    <property type="protein sequence ID" value="MBB2997571.1"/>
    <property type="molecule type" value="Genomic_DNA"/>
</dbReference>
<reference evidence="2 3" key="1">
    <citation type="submission" date="2020-08" db="EMBL/GenBank/DDBJ databases">
        <title>Sequencing the genomes of 1000 actinobacteria strains.</title>
        <authorList>
            <person name="Klenk H.-P."/>
        </authorList>
    </citation>
    <scope>NUCLEOTIDE SEQUENCE [LARGE SCALE GENOMIC DNA]</scope>
    <source>
        <strain evidence="2 3">DSM 22826</strain>
    </source>
</reference>
<evidence type="ECO:0000313" key="2">
    <source>
        <dbReference type="EMBL" id="MBB2997571.1"/>
    </source>
</evidence>
<proteinExistence type="predicted"/>
<protein>
    <submittedName>
        <fullName evidence="2">Uncharacterized protein</fullName>
    </submittedName>
</protein>
<evidence type="ECO:0000256" key="1">
    <source>
        <dbReference type="SAM" id="MobiDB-lite"/>
    </source>
</evidence>
<keyword evidence="3" id="KW-1185">Reference proteome</keyword>
<name>A0A839R011_9MICC</name>
<sequence length="31" mass="3327">MSDPHRPSIRHQSSAVATATTKSGAVEEHTH</sequence>
<gene>
    <name evidence="2" type="ORF">E9229_003843</name>
</gene>
<feature type="compositionally biased region" description="Polar residues" evidence="1">
    <location>
        <begin position="10"/>
        <end position="23"/>
    </location>
</feature>